<protein>
    <submittedName>
        <fullName evidence="2">HTH psq-type domain-containing protein</fullName>
    </submittedName>
</protein>
<evidence type="ECO:0000313" key="1">
    <source>
        <dbReference type="Proteomes" id="UP000887576"/>
    </source>
</evidence>
<dbReference type="Proteomes" id="UP000887576">
    <property type="component" value="Unplaced"/>
</dbReference>
<organism evidence="1 2">
    <name type="scientific">Panagrolaimus sp. JU765</name>
    <dbReference type="NCBI Taxonomy" id="591449"/>
    <lineage>
        <taxon>Eukaryota</taxon>
        <taxon>Metazoa</taxon>
        <taxon>Ecdysozoa</taxon>
        <taxon>Nematoda</taxon>
        <taxon>Chromadorea</taxon>
        <taxon>Rhabditida</taxon>
        <taxon>Tylenchina</taxon>
        <taxon>Panagrolaimomorpha</taxon>
        <taxon>Panagrolaimoidea</taxon>
        <taxon>Panagrolaimidae</taxon>
        <taxon>Panagrolaimus</taxon>
    </lineage>
</organism>
<name>A0AC34RKA7_9BILA</name>
<dbReference type="WBParaSite" id="JU765_v2.g7402.t1">
    <property type="protein sequence ID" value="JU765_v2.g7402.t1"/>
    <property type="gene ID" value="JU765_v2.g7402"/>
</dbReference>
<reference evidence="2" key="1">
    <citation type="submission" date="2022-11" db="UniProtKB">
        <authorList>
            <consortium name="WormBaseParasite"/>
        </authorList>
    </citation>
    <scope>IDENTIFICATION</scope>
</reference>
<proteinExistence type="predicted"/>
<evidence type="ECO:0000313" key="2">
    <source>
        <dbReference type="WBParaSite" id="JU765_v2.g7402.t1"/>
    </source>
</evidence>
<accession>A0AC34RKA7</accession>
<sequence length="547" mass="62128">MRLNSKNAMAPRRLECLEQICLQFVGRRRLKKLHGFPKEPPRSTEDWKQEERCEWCDGSRIGVEYEPLTEDFDIVPEIKKLTKKKTEPELFIFDNIPKSSTVPDCLNYSLFPFGAFFNPLFPMPNAMFPNWPNQVAVNNNNKFPQSLPQLDTETMQKYMTEWQNQFMNANMMSYFLRAPNVFNPQFGSNSLSVAQQQLMQQFQNSSRNSFQGLKPFVLKDPPKKNGNKMKEANALTDGQDEPLDLSAKKMQTFGKVVEDDQTSAGSLELNDKSSSPECNEAGSKLTKRNYTQQALNDAVSEILSGRLGTRRASVVYGIPRSTLRNKIYKLESIDEISSELKRRRAKKNDDESKNNILATKPVREDDEVQPVPLQKTSSMPSMESPSILPFGPFSSNPSLLAQLPGNLQQLGPTFTDLLKQYVGTKHDNKESSTSPPAENSSDELEKRPRPKRGQYRKYDKCALEKAVLSVRKGEMSVHRAGSFYGVPHSTLEYKVKERNLLRGKRRFNGDKKADDEDQDVLQKALSMNSLESVENQCSSDVKSECDA</sequence>